<evidence type="ECO:0000313" key="5">
    <source>
        <dbReference type="Proteomes" id="UP000014760"/>
    </source>
</evidence>
<proteinExistence type="predicted"/>
<keyword evidence="1" id="KW-0677">Repeat</keyword>
<accession>X2B1C6</accession>
<sequence length="629" mass="69334">MTNEEVGSSPGCTLLTLPFSNRSQVITIEAPEPGKSDVIGTLSKISITSTQSFKSALKGLIQKGEILKTSLVDQEGRSLLMLLAAIRNVAAMQVMFWMGLWRHCIDYKMPDPTGQTDDAMDVVEFARYTVRSVKIRNELKVISDQEKSMTDLLLAARDGCSEEVSRLISGYDNSDQEGRLRARDAQGNSVLHHACASGDVPTLKLLIQHGCDLKAVNLQENNLLHATVLHGTPAVLKELLKHRAINVEEKNKADKTPAMLCAENGSVCMMKILTGAGATANPDLVGIAASAGCLPFVKHCIKNLKLCLDHVDSQKCTVLHHACSQGNIAMVQFVLELTGTEKKELLLARDELGRTCLHACCESALYSHNILKLLLRTAKDQGILERLIDYQEYFTGKHTCVLVCGRDKGRNAYHYVQSHRSTVAAFESSVGAGQVDVSQFGTVLKSGWGDYPSDNVVKQVDEMLINNAKKDPRVDSSALHLAVYKEKTECVKLLLEFGAAVNLRDCFGLTPLHLAAMRGNTSMVKMFEENGADFSIEDNQQQTPLDVARLNKHTITMDFIGQKCCVNTVQRVSEALTERIVALRQMDTQKTLKPEERTSVVETLRKIYKDVEGLISDLEHSTPEEGNRH</sequence>
<dbReference type="PROSITE" id="PS50297">
    <property type="entry name" value="ANK_REP_REGION"/>
    <property type="match status" value="3"/>
</dbReference>
<reference evidence="4" key="3">
    <citation type="submission" date="2015-06" db="UniProtKB">
        <authorList>
            <consortium name="EnsemblMetazoa"/>
        </authorList>
    </citation>
    <scope>IDENTIFICATION</scope>
</reference>
<dbReference type="SUPFAM" id="SSF48403">
    <property type="entry name" value="Ankyrin repeat"/>
    <property type="match status" value="1"/>
</dbReference>
<evidence type="ECO:0000256" key="2">
    <source>
        <dbReference type="ARBA" id="ARBA00023043"/>
    </source>
</evidence>
<dbReference type="EnsemblMetazoa" id="CapteT229085">
    <property type="protein sequence ID" value="CapteP229085"/>
    <property type="gene ID" value="CapteG229085"/>
</dbReference>
<dbReference type="AlphaFoldDB" id="X2B1C6"/>
<keyword evidence="5" id="KW-1185">Reference proteome</keyword>
<reference evidence="5" key="2">
    <citation type="journal article" date="2013" name="Nature">
        <title>Insights into bilaterian evolution from three spiralian genomes.</title>
        <authorList>
            <person name="Simakov O."/>
            <person name="Marletaz F."/>
            <person name="Cho S.J."/>
            <person name="Edsinger-Gonzales E."/>
            <person name="Havlak P."/>
            <person name="Hellsten U."/>
            <person name="Kuo D.H."/>
            <person name="Larsson T."/>
            <person name="Lv J."/>
            <person name="Arendt D."/>
            <person name="Savage R."/>
            <person name="Osoegawa K."/>
            <person name="de Jong P."/>
            <person name="Grimwood J."/>
            <person name="Chapman J.A."/>
            <person name="Shapiro H."/>
            <person name="Aerts A."/>
            <person name="Otillar R.P."/>
            <person name="Terry A.Y."/>
            <person name="Boore J.L."/>
            <person name="Grigoriev I.V."/>
            <person name="Lindberg D.R."/>
            <person name="Seaver E.C."/>
            <person name="Weisblat D.A."/>
            <person name="Putnam N.H."/>
            <person name="Rokhsar D.S."/>
        </authorList>
    </citation>
    <scope>NUCLEOTIDE SEQUENCE</scope>
    <source>
        <strain evidence="5">I ESC-2004</strain>
    </source>
</reference>
<organism evidence="4 5">
    <name type="scientific">Capitella teleta</name>
    <name type="common">Polychaete worm</name>
    <dbReference type="NCBI Taxonomy" id="283909"/>
    <lineage>
        <taxon>Eukaryota</taxon>
        <taxon>Metazoa</taxon>
        <taxon>Spiralia</taxon>
        <taxon>Lophotrochozoa</taxon>
        <taxon>Annelida</taxon>
        <taxon>Polychaeta</taxon>
        <taxon>Sedentaria</taxon>
        <taxon>Scolecida</taxon>
        <taxon>Capitellidae</taxon>
        <taxon>Capitella</taxon>
    </lineage>
</organism>
<feature type="repeat" description="ANK" evidence="3">
    <location>
        <begin position="474"/>
        <end position="506"/>
    </location>
</feature>
<dbReference type="PANTHER" id="PTHR24198">
    <property type="entry name" value="ANKYRIN REPEAT AND PROTEIN KINASE DOMAIN-CONTAINING PROTEIN"/>
    <property type="match status" value="1"/>
</dbReference>
<dbReference type="Proteomes" id="UP000014760">
    <property type="component" value="Unassembled WGS sequence"/>
</dbReference>
<feature type="repeat" description="ANK" evidence="3">
    <location>
        <begin position="507"/>
        <end position="539"/>
    </location>
</feature>
<dbReference type="PROSITE" id="PS50088">
    <property type="entry name" value="ANK_REPEAT"/>
    <property type="match status" value="3"/>
</dbReference>
<dbReference type="InterPro" id="IPR002110">
    <property type="entry name" value="Ankyrin_rpt"/>
</dbReference>
<dbReference type="Pfam" id="PF12796">
    <property type="entry name" value="Ank_2"/>
    <property type="match status" value="3"/>
</dbReference>
<keyword evidence="2 3" id="KW-0040">ANK repeat</keyword>
<dbReference type="OMA" id="MWAVIYD"/>
<dbReference type="HOGENOM" id="CLU_434939_0_0_1"/>
<dbReference type="Gene3D" id="1.25.40.20">
    <property type="entry name" value="Ankyrin repeat-containing domain"/>
    <property type="match status" value="3"/>
</dbReference>
<name>X2B1C6_CAPTE</name>
<evidence type="ECO:0000313" key="4">
    <source>
        <dbReference type="EnsemblMetazoa" id="CapteP229085"/>
    </source>
</evidence>
<feature type="repeat" description="ANK" evidence="3">
    <location>
        <begin position="186"/>
        <end position="218"/>
    </location>
</feature>
<protein>
    <submittedName>
        <fullName evidence="4">Uncharacterized protein</fullName>
    </submittedName>
</protein>
<dbReference type="SMART" id="SM00248">
    <property type="entry name" value="ANK"/>
    <property type="match status" value="7"/>
</dbReference>
<evidence type="ECO:0000256" key="1">
    <source>
        <dbReference type="ARBA" id="ARBA00022737"/>
    </source>
</evidence>
<evidence type="ECO:0000256" key="3">
    <source>
        <dbReference type="PROSITE-ProRule" id="PRU00023"/>
    </source>
</evidence>
<dbReference type="OrthoDB" id="341259at2759"/>
<reference evidence="5" key="1">
    <citation type="submission" date="2012-12" db="EMBL/GenBank/DDBJ databases">
        <authorList>
            <person name="Hellsten U."/>
            <person name="Grimwood J."/>
            <person name="Chapman J.A."/>
            <person name="Shapiro H."/>
            <person name="Aerts A."/>
            <person name="Otillar R.P."/>
            <person name="Terry A.Y."/>
            <person name="Boore J.L."/>
            <person name="Simakov O."/>
            <person name="Marletaz F."/>
            <person name="Cho S.-J."/>
            <person name="Edsinger-Gonzales E."/>
            <person name="Havlak P."/>
            <person name="Kuo D.-H."/>
            <person name="Larsson T."/>
            <person name="Lv J."/>
            <person name="Arendt D."/>
            <person name="Savage R."/>
            <person name="Osoegawa K."/>
            <person name="de Jong P."/>
            <person name="Lindberg D.R."/>
            <person name="Seaver E.C."/>
            <person name="Weisblat D.A."/>
            <person name="Putnam N.H."/>
            <person name="Grigoriev I.V."/>
            <person name="Rokhsar D.S."/>
        </authorList>
    </citation>
    <scope>NUCLEOTIDE SEQUENCE</scope>
    <source>
        <strain evidence="5">I ESC-2004</strain>
    </source>
</reference>
<dbReference type="PANTHER" id="PTHR24198:SF165">
    <property type="entry name" value="ANKYRIN REPEAT-CONTAINING PROTEIN-RELATED"/>
    <property type="match status" value="1"/>
</dbReference>
<dbReference type="EMBL" id="AMQN01000225">
    <property type="status" value="NOT_ANNOTATED_CDS"/>
    <property type="molecule type" value="Genomic_DNA"/>
</dbReference>
<dbReference type="InterPro" id="IPR036770">
    <property type="entry name" value="Ankyrin_rpt-contain_sf"/>
</dbReference>